<sequence>MAESSFEMSAEQSAAGMKSKARRAVRVNPERGAAPLVIVLVFAFLGAALAGLAGYFFLFSNKPAPDNAPAAPIRPASTLIAPARAREIQEVRAIMRSEYRSKRNEYLVRERGPEDMLWLTSQAELTLLSGLFSHYLETTARFYEIVRILTNGYLDQPSQLKELYGREIMRRFENAERRRKMLRRRIEHDPALELFGHLDYIAYYDSIAFYSFDNYLNGAEKTELTTAMEQANNAKFMIKDFWDYFKLRLDEYRVDFKPSEDVWQRYYLPPK</sequence>
<gene>
    <name evidence="2" type="ORF">A2Z86_12165</name>
</gene>
<evidence type="ECO:0000256" key="1">
    <source>
        <dbReference type="SAM" id="Phobius"/>
    </source>
</evidence>
<dbReference type="EMBL" id="MFIV01000105">
    <property type="protein sequence ID" value="OGF98431.1"/>
    <property type="molecule type" value="Genomic_DNA"/>
</dbReference>
<feature type="transmembrane region" description="Helical" evidence="1">
    <location>
        <begin position="32"/>
        <end position="58"/>
    </location>
</feature>
<keyword evidence="1" id="KW-0472">Membrane</keyword>
<protein>
    <submittedName>
        <fullName evidence="2">Uncharacterized protein</fullName>
    </submittedName>
</protein>
<dbReference type="AlphaFoldDB" id="A0A1F5YF04"/>
<accession>A0A1F5YF04</accession>
<organism evidence="2 3">
    <name type="scientific">Candidatus Glassbacteria bacterium GWA2_58_10</name>
    <dbReference type="NCBI Taxonomy" id="1817865"/>
    <lineage>
        <taxon>Bacteria</taxon>
        <taxon>Candidatus Glassiibacteriota</taxon>
    </lineage>
</organism>
<comment type="caution">
    <text evidence="2">The sequence shown here is derived from an EMBL/GenBank/DDBJ whole genome shotgun (WGS) entry which is preliminary data.</text>
</comment>
<dbReference type="Proteomes" id="UP000176992">
    <property type="component" value="Unassembled WGS sequence"/>
</dbReference>
<keyword evidence="1" id="KW-1133">Transmembrane helix</keyword>
<reference evidence="2 3" key="1">
    <citation type="journal article" date="2016" name="Nat. Commun.">
        <title>Thousands of microbial genomes shed light on interconnected biogeochemical processes in an aquifer system.</title>
        <authorList>
            <person name="Anantharaman K."/>
            <person name="Brown C.T."/>
            <person name="Hug L.A."/>
            <person name="Sharon I."/>
            <person name="Castelle C.J."/>
            <person name="Probst A.J."/>
            <person name="Thomas B.C."/>
            <person name="Singh A."/>
            <person name="Wilkins M.J."/>
            <person name="Karaoz U."/>
            <person name="Brodie E.L."/>
            <person name="Williams K.H."/>
            <person name="Hubbard S.S."/>
            <person name="Banfield J.F."/>
        </authorList>
    </citation>
    <scope>NUCLEOTIDE SEQUENCE [LARGE SCALE GENOMIC DNA]</scope>
</reference>
<keyword evidence="1" id="KW-0812">Transmembrane</keyword>
<evidence type="ECO:0000313" key="2">
    <source>
        <dbReference type="EMBL" id="OGF98431.1"/>
    </source>
</evidence>
<evidence type="ECO:0000313" key="3">
    <source>
        <dbReference type="Proteomes" id="UP000176992"/>
    </source>
</evidence>
<proteinExistence type="predicted"/>
<name>A0A1F5YF04_9BACT</name>